<sequence length="109" mass="11074">MPFVETGTTRVSYSVEGRGDGLVLVHGTGGDGFSNWGPLVRHFSDRRKVVCPDLAGSGATTDDGGPLSLPALADQVLAAARAADALPCDLVGFSLGAVVAAWIAAEHPS</sequence>
<dbReference type="GO" id="GO:0046464">
    <property type="term" value="P:acylglycerol catabolic process"/>
    <property type="evidence" value="ECO:0007669"/>
    <property type="project" value="TreeGrafter"/>
</dbReference>
<reference evidence="3" key="1">
    <citation type="submission" date="2018-02" db="EMBL/GenBank/DDBJ databases">
        <title>Genome sequencing of Solimonas sp. HR-BB.</title>
        <authorList>
            <person name="Lee Y."/>
            <person name="Jeon C.O."/>
        </authorList>
    </citation>
    <scope>NUCLEOTIDE SEQUENCE [LARGE SCALE GENOMIC DNA]</scope>
    <source>
        <strain evidence="3">HR-E</strain>
    </source>
</reference>
<dbReference type="InterPro" id="IPR000073">
    <property type="entry name" value="AB_hydrolase_1"/>
</dbReference>
<dbReference type="AlphaFoldDB" id="A0A2P6ART9"/>
<keyword evidence="2" id="KW-0378">Hydrolase</keyword>
<dbReference type="SUPFAM" id="SSF53474">
    <property type="entry name" value="alpha/beta-Hydrolases"/>
    <property type="match status" value="1"/>
</dbReference>
<protein>
    <submittedName>
        <fullName evidence="2">Alpha/beta hydrolase</fullName>
    </submittedName>
</protein>
<dbReference type="Pfam" id="PF00561">
    <property type="entry name" value="Abhydrolase_1"/>
    <property type="match status" value="1"/>
</dbReference>
<evidence type="ECO:0000259" key="1">
    <source>
        <dbReference type="Pfam" id="PF00561"/>
    </source>
</evidence>
<dbReference type="InterPro" id="IPR029058">
    <property type="entry name" value="AB_hydrolase_fold"/>
</dbReference>
<keyword evidence="3" id="KW-1185">Reference proteome</keyword>
<dbReference type="Gene3D" id="3.40.50.1820">
    <property type="entry name" value="alpha/beta hydrolase"/>
    <property type="match status" value="1"/>
</dbReference>
<dbReference type="GO" id="GO:0016020">
    <property type="term" value="C:membrane"/>
    <property type="evidence" value="ECO:0007669"/>
    <property type="project" value="TreeGrafter"/>
</dbReference>
<proteinExistence type="predicted"/>
<dbReference type="OrthoDB" id="9793083at2"/>
<dbReference type="PANTHER" id="PTHR43798">
    <property type="entry name" value="MONOACYLGLYCEROL LIPASE"/>
    <property type="match status" value="1"/>
</dbReference>
<dbReference type="PANTHER" id="PTHR43798:SF5">
    <property type="entry name" value="MONOACYLGLYCEROL LIPASE ABHD6"/>
    <property type="match status" value="1"/>
</dbReference>
<dbReference type="EMBL" id="PTQZ01000159">
    <property type="protein sequence ID" value="PQA39017.1"/>
    <property type="molecule type" value="Genomic_DNA"/>
</dbReference>
<comment type="caution">
    <text evidence="2">The sequence shown here is derived from an EMBL/GenBank/DDBJ whole genome shotgun (WGS) entry which is preliminary data.</text>
</comment>
<accession>A0A2P6ART9</accession>
<dbReference type="Proteomes" id="UP000243900">
    <property type="component" value="Unassembled WGS sequence"/>
</dbReference>
<dbReference type="RefSeq" id="WP_146089255.1">
    <property type="nucleotide sequence ID" value="NZ_PTQZ01000159.1"/>
</dbReference>
<gene>
    <name evidence="2" type="ORF">C5O18_06930</name>
</gene>
<feature type="domain" description="AB hydrolase-1" evidence="1">
    <location>
        <begin position="22"/>
        <end position="109"/>
    </location>
</feature>
<evidence type="ECO:0000313" key="3">
    <source>
        <dbReference type="Proteomes" id="UP000243900"/>
    </source>
</evidence>
<feature type="non-terminal residue" evidence="2">
    <location>
        <position position="109"/>
    </location>
</feature>
<dbReference type="InterPro" id="IPR050266">
    <property type="entry name" value="AB_hydrolase_sf"/>
</dbReference>
<evidence type="ECO:0000313" key="2">
    <source>
        <dbReference type="EMBL" id="PQA39017.1"/>
    </source>
</evidence>
<name>A0A2P6ART9_9GAMM</name>
<organism evidence="2 3">
    <name type="scientific">Amnimonas aquatica</name>
    <dbReference type="NCBI Taxonomy" id="2094561"/>
    <lineage>
        <taxon>Bacteria</taxon>
        <taxon>Pseudomonadati</taxon>
        <taxon>Pseudomonadota</taxon>
        <taxon>Gammaproteobacteria</taxon>
        <taxon>Moraxellales</taxon>
        <taxon>Moraxellaceae</taxon>
        <taxon>Amnimonas</taxon>
    </lineage>
</organism>
<dbReference type="GO" id="GO:0047372">
    <property type="term" value="F:monoacylglycerol lipase activity"/>
    <property type="evidence" value="ECO:0007669"/>
    <property type="project" value="TreeGrafter"/>
</dbReference>